<comment type="similarity">
    <text evidence="1">Belongs to the bacterial solute-binding protein 8 family.</text>
</comment>
<dbReference type="EMBL" id="CACRUX010000098">
    <property type="protein sequence ID" value="VYU49267.1"/>
    <property type="molecule type" value="Genomic_DNA"/>
</dbReference>
<dbReference type="PANTHER" id="PTHR30535">
    <property type="entry name" value="VITAMIN B12-BINDING PROTEIN"/>
    <property type="match status" value="1"/>
</dbReference>
<evidence type="ECO:0000256" key="2">
    <source>
        <dbReference type="SAM" id="Coils"/>
    </source>
</evidence>
<protein>
    <submittedName>
        <fullName evidence="5">Iron-dicitrate transporter substrate-binding subunit</fullName>
    </submittedName>
</protein>
<evidence type="ECO:0000259" key="4">
    <source>
        <dbReference type="PROSITE" id="PS50983"/>
    </source>
</evidence>
<feature type="signal peptide" evidence="3">
    <location>
        <begin position="1"/>
        <end position="23"/>
    </location>
</feature>
<keyword evidence="3" id="KW-0732">Signal</keyword>
<accession>A0A6N3FB06</accession>
<dbReference type="PANTHER" id="PTHR30535:SF7">
    <property type="entry name" value="IRON(III) DICITRATE-BINDING PROTEIN"/>
    <property type="match status" value="1"/>
</dbReference>
<evidence type="ECO:0000256" key="3">
    <source>
        <dbReference type="SAM" id="SignalP"/>
    </source>
</evidence>
<proteinExistence type="inferred from homology"/>
<evidence type="ECO:0000256" key="1">
    <source>
        <dbReference type="ARBA" id="ARBA00008814"/>
    </source>
</evidence>
<dbReference type="SUPFAM" id="SSF53807">
    <property type="entry name" value="Helical backbone' metal receptor"/>
    <property type="match status" value="1"/>
</dbReference>
<dbReference type="Pfam" id="PF01497">
    <property type="entry name" value="Peripla_BP_2"/>
    <property type="match status" value="1"/>
</dbReference>
<keyword evidence="2" id="KW-0175">Coiled coil</keyword>
<evidence type="ECO:0000313" key="5">
    <source>
        <dbReference type="EMBL" id="VYU49267.1"/>
    </source>
</evidence>
<sequence length="362" mass="41082">MLRLRTKYTLCLLLIFICIISSACRTNSQSETAFERGINRDSITYDSKIIEEGYPREIKQLMSDGTEQTIRYTRAPHRIIAVWQNSIETLLALGVGKDIIAAIGVPDAEYISPEYREAYNQIPYKSMQMPDKESVLYNEPDFILGWYSTFGRSVFGNTAFYQDRQIGTYIAQSSYGRKLNKNHTLSEEYEYILQIGEIVNREERAKQLVQSLEQQVNQGRELGLSQGKKPLALIVELEGKDLRLYNETTLAGNIIEQVGGELLLPQEERTGYEELITLNPDVLFVVIVESEYKNADKIVARLYNNPALQSLTSVKNHSIKILPLYAVYSPGIRVKDGIQIIVDGLYPELAKEGPHEKLVTGN</sequence>
<dbReference type="PROSITE" id="PS50983">
    <property type="entry name" value="FE_B12_PBP"/>
    <property type="match status" value="1"/>
</dbReference>
<dbReference type="AlphaFoldDB" id="A0A6N3FB06"/>
<feature type="coiled-coil region" evidence="2">
    <location>
        <begin position="195"/>
        <end position="222"/>
    </location>
</feature>
<dbReference type="Gene3D" id="3.40.50.1980">
    <property type="entry name" value="Nitrogenase molybdenum iron protein domain"/>
    <property type="match status" value="2"/>
</dbReference>
<name>A0A6N3FB06_9FIRM</name>
<dbReference type="InterPro" id="IPR002491">
    <property type="entry name" value="ABC_transptr_periplasmic_BD"/>
</dbReference>
<dbReference type="PROSITE" id="PS51257">
    <property type="entry name" value="PROKAR_LIPOPROTEIN"/>
    <property type="match status" value="1"/>
</dbReference>
<reference evidence="5" key="1">
    <citation type="submission" date="2019-11" db="EMBL/GenBank/DDBJ databases">
        <authorList>
            <person name="Feng L."/>
        </authorList>
    </citation>
    <scope>NUCLEOTIDE SEQUENCE</scope>
    <source>
        <strain evidence="5">VrattiLFYP33</strain>
    </source>
</reference>
<gene>
    <name evidence="5" type="ORF">VRLFYP33_02241</name>
</gene>
<organism evidence="5">
    <name type="scientific">Veillonella ratti</name>
    <dbReference type="NCBI Taxonomy" id="103892"/>
    <lineage>
        <taxon>Bacteria</taxon>
        <taxon>Bacillati</taxon>
        <taxon>Bacillota</taxon>
        <taxon>Negativicutes</taxon>
        <taxon>Veillonellales</taxon>
        <taxon>Veillonellaceae</taxon>
        <taxon>Veillonella</taxon>
    </lineage>
</organism>
<dbReference type="InterPro" id="IPR050902">
    <property type="entry name" value="ABC_Transporter_SBP"/>
</dbReference>
<feature type="domain" description="Fe/B12 periplasmic-binding" evidence="4">
    <location>
        <begin position="78"/>
        <end position="349"/>
    </location>
</feature>
<feature type="chain" id="PRO_5039231852" evidence="3">
    <location>
        <begin position="24"/>
        <end position="362"/>
    </location>
</feature>